<evidence type="ECO:0008006" key="4">
    <source>
        <dbReference type="Google" id="ProtNLM"/>
    </source>
</evidence>
<dbReference type="EMBL" id="AVCH01000194">
    <property type="protein sequence ID" value="KFN43248.1"/>
    <property type="molecule type" value="Genomic_DNA"/>
</dbReference>
<feature type="compositionally biased region" description="Low complexity" evidence="1">
    <location>
        <begin position="59"/>
        <end position="77"/>
    </location>
</feature>
<evidence type="ECO:0000313" key="2">
    <source>
        <dbReference type="EMBL" id="KFN43248.1"/>
    </source>
</evidence>
<dbReference type="AlphaFoldDB" id="A0A091AST0"/>
<sequence length="126" mass="13852">MNPLTLILVLAVLPPPANVLRKCVAADGAVSYQALPCAEGSQQRWAQPVKPDPAPVPRAAPAAERAGTARPRASVADPPRPRRDPRRERCEAARRDADEQRDRLWNRLTFDQRSALDAKVARACSR</sequence>
<comment type="caution">
    <text evidence="2">The sequence shown here is derived from an EMBL/GenBank/DDBJ whole genome shotgun (WGS) entry which is preliminary data.</text>
</comment>
<protein>
    <recommendedName>
        <fullName evidence="4">DUF4124 domain-containing protein</fullName>
    </recommendedName>
</protein>
<dbReference type="STRING" id="1384054.N790_11090"/>
<dbReference type="PATRIC" id="fig|1384054.3.peg.2416"/>
<keyword evidence="3" id="KW-1185">Reference proteome</keyword>
<evidence type="ECO:0000256" key="1">
    <source>
        <dbReference type="SAM" id="MobiDB-lite"/>
    </source>
</evidence>
<feature type="compositionally biased region" description="Basic and acidic residues" evidence="1">
    <location>
        <begin position="79"/>
        <end position="102"/>
    </location>
</feature>
<dbReference type="RefSeq" id="WP_043804825.1">
    <property type="nucleotide sequence ID" value="NZ_AVCH01000194.1"/>
</dbReference>
<reference evidence="2 3" key="1">
    <citation type="submission" date="2013-09" db="EMBL/GenBank/DDBJ databases">
        <title>Genome sequencing of Arenimonas malthae.</title>
        <authorList>
            <person name="Chen F."/>
            <person name="Wang G."/>
        </authorList>
    </citation>
    <scope>NUCLEOTIDE SEQUENCE [LARGE SCALE GENOMIC DNA]</scope>
    <source>
        <strain evidence="2 3">CC-JY-1</strain>
    </source>
</reference>
<feature type="region of interest" description="Disordered" evidence="1">
    <location>
        <begin position="40"/>
        <end position="102"/>
    </location>
</feature>
<accession>A0A091AST0</accession>
<dbReference type="eggNOG" id="ENOG502ZYRD">
    <property type="taxonomic scope" value="Bacteria"/>
</dbReference>
<name>A0A091AST0_9GAMM</name>
<organism evidence="2 3">
    <name type="scientific">Arenimonas malthae CC-JY-1</name>
    <dbReference type="NCBI Taxonomy" id="1384054"/>
    <lineage>
        <taxon>Bacteria</taxon>
        <taxon>Pseudomonadati</taxon>
        <taxon>Pseudomonadota</taxon>
        <taxon>Gammaproteobacteria</taxon>
        <taxon>Lysobacterales</taxon>
        <taxon>Lysobacteraceae</taxon>
        <taxon>Arenimonas</taxon>
    </lineage>
</organism>
<gene>
    <name evidence="2" type="ORF">N790_11090</name>
</gene>
<proteinExistence type="predicted"/>
<dbReference type="Proteomes" id="UP000029392">
    <property type="component" value="Unassembled WGS sequence"/>
</dbReference>
<evidence type="ECO:0000313" key="3">
    <source>
        <dbReference type="Proteomes" id="UP000029392"/>
    </source>
</evidence>